<feature type="region of interest" description="Disordered" evidence="1">
    <location>
        <begin position="93"/>
        <end position="117"/>
    </location>
</feature>
<proteinExistence type="predicted"/>
<evidence type="ECO:0000313" key="3">
    <source>
        <dbReference type="Proteomes" id="UP000501690"/>
    </source>
</evidence>
<sequence>MYDQAYVNNNSHVTEMFIKTRQGLKGKVVDDETQNVILKATHTTHNLLRKRLAHHPAPPGETGSSRLAVYVPPLGARFSNRSSLPRVRLGISPHCQAPASADPLSRSSTAWHIQSSR</sequence>
<protein>
    <submittedName>
        <fullName evidence="2">Uncharacterized protein</fullName>
    </submittedName>
</protein>
<dbReference type="EMBL" id="CP039347">
    <property type="protein sequence ID" value="QCD87523.1"/>
    <property type="molecule type" value="Genomic_DNA"/>
</dbReference>
<dbReference type="AlphaFoldDB" id="A0A4D6LG96"/>
<evidence type="ECO:0000256" key="1">
    <source>
        <dbReference type="SAM" id="MobiDB-lite"/>
    </source>
</evidence>
<evidence type="ECO:0000313" key="2">
    <source>
        <dbReference type="EMBL" id="QCD87523.1"/>
    </source>
</evidence>
<organism evidence="2 3">
    <name type="scientific">Vigna unguiculata</name>
    <name type="common">Cowpea</name>
    <dbReference type="NCBI Taxonomy" id="3917"/>
    <lineage>
        <taxon>Eukaryota</taxon>
        <taxon>Viridiplantae</taxon>
        <taxon>Streptophyta</taxon>
        <taxon>Embryophyta</taxon>
        <taxon>Tracheophyta</taxon>
        <taxon>Spermatophyta</taxon>
        <taxon>Magnoliopsida</taxon>
        <taxon>eudicotyledons</taxon>
        <taxon>Gunneridae</taxon>
        <taxon>Pentapetalae</taxon>
        <taxon>rosids</taxon>
        <taxon>fabids</taxon>
        <taxon>Fabales</taxon>
        <taxon>Fabaceae</taxon>
        <taxon>Papilionoideae</taxon>
        <taxon>50 kb inversion clade</taxon>
        <taxon>NPAAA clade</taxon>
        <taxon>indigoferoid/millettioid clade</taxon>
        <taxon>Phaseoleae</taxon>
        <taxon>Vigna</taxon>
    </lineage>
</organism>
<gene>
    <name evidence="2" type="ORF">DEO72_LG3g2059</name>
</gene>
<dbReference type="Proteomes" id="UP000501690">
    <property type="component" value="Linkage Group LG3"/>
</dbReference>
<keyword evidence="3" id="KW-1185">Reference proteome</keyword>
<name>A0A4D6LG96_VIGUN</name>
<accession>A0A4D6LG96</accession>
<reference evidence="2 3" key="1">
    <citation type="submission" date="2019-04" db="EMBL/GenBank/DDBJ databases">
        <title>An improved genome assembly and genetic linkage map for asparagus bean, Vigna unguiculata ssp. sesquipedialis.</title>
        <authorList>
            <person name="Xia Q."/>
            <person name="Zhang R."/>
            <person name="Dong Y."/>
        </authorList>
    </citation>
    <scope>NUCLEOTIDE SEQUENCE [LARGE SCALE GENOMIC DNA]</scope>
    <source>
        <tissue evidence="2">Leaf</tissue>
    </source>
</reference>
<feature type="compositionally biased region" description="Polar residues" evidence="1">
    <location>
        <begin position="105"/>
        <end position="117"/>
    </location>
</feature>